<dbReference type="PANTHER" id="PTHR12001:SF44">
    <property type="entry name" value="GERANYLGERANYL PYROPHOSPHATE SYNTHASE"/>
    <property type="match status" value="1"/>
</dbReference>
<organism evidence="5 6">
    <name type="scientific">Starmerella bacillaris</name>
    <name type="common">Yeast</name>
    <name type="synonym">Candida zemplinina</name>
    <dbReference type="NCBI Taxonomy" id="1247836"/>
    <lineage>
        <taxon>Eukaryota</taxon>
        <taxon>Fungi</taxon>
        <taxon>Dikarya</taxon>
        <taxon>Ascomycota</taxon>
        <taxon>Saccharomycotina</taxon>
        <taxon>Dipodascomycetes</taxon>
        <taxon>Dipodascales</taxon>
        <taxon>Trichomonascaceae</taxon>
        <taxon>Starmerella</taxon>
    </lineage>
</organism>
<dbReference type="Pfam" id="PF00348">
    <property type="entry name" value="polyprenyl_synt"/>
    <property type="match status" value="1"/>
</dbReference>
<evidence type="ECO:0000313" key="6">
    <source>
        <dbReference type="Proteomes" id="UP001362899"/>
    </source>
</evidence>
<dbReference type="SUPFAM" id="SSF48576">
    <property type="entry name" value="Terpenoid synthases"/>
    <property type="match status" value="1"/>
</dbReference>
<dbReference type="Gene3D" id="1.10.600.10">
    <property type="entry name" value="Farnesyl Diphosphate Synthase"/>
    <property type="match status" value="1"/>
</dbReference>
<dbReference type="InterPro" id="IPR000092">
    <property type="entry name" value="Polyprenyl_synt"/>
</dbReference>
<dbReference type="EMBL" id="BTGC01000003">
    <property type="protein sequence ID" value="GMM49785.1"/>
    <property type="molecule type" value="Genomic_DNA"/>
</dbReference>
<keyword evidence="6" id="KW-1185">Reference proteome</keyword>
<dbReference type="PROSITE" id="PS00723">
    <property type="entry name" value="POLYPRENYL_SYNTHASE_1"/>
    <property type="match status" value="1"/>
</dbReference>
<evidence type="ECO:0000256" key="4">
    <source>
        <dbReference type="RuleBase" id="RU004466"/>
    </source>
</evidence>
<evidence type="ECO:0000256" key="3">
    <source>
        <dbReference type="ARBA" id="ARBA00022842"/>
    </source>
</evidence>
<proteinExistence type="inferred from homology"/>
<dbReference type="InterPro" id="IPR008949">
    <property type="entry name" value="Isoprenoid_synthase_dom_sf"/>
</dbReference>
<dbReference type="PANTHER" id="PTHR12001">
    <property type="entry name" value="GERANYLGERANYL PYROPHOSPHATE SYNTHASE"/>
    <property type="match status" value="1"/>
</dbReference>
<dbReference type="GO" id="GO:0004659">
    <property type="term" value="F:prenyltransferase activity"/>
    <property type="evidence" value="ECO:0007669"/>
    <property type="project" value="InterPro"/>
</dbReference>
<comment type="similarity">
    <text evidence="4">Belongs to the FPP/GGPP synthase family.</text>
</comment>
<evidence type="ECO:0000256" key="2">
    <source>
        <dbReference type="ARBA" id="ARBA00022723"/>
    </source>
</evidence>
<reference evidence="5 6" key="1">
    <citation type="journal article" date="2023" name="Elife">
        <title>Identification of key yeast species and microbe-microbe interactions impacting larval growth of Drosophila in the wild.</title>
        <authorList>
            <person name="Mure A."/>
            <person name="Sugiura Y."/>
            <person name="Maeda R."/>
            <person name="Honda K."/>
            <person name="Sakurai N."/>
            <person name="Takahashi Y."/>
            <person name="Watada M."/>
            <person name="Katoh T."/>
            <person name="Gotoh A."/>
            <person name="Gotoh Y."/>
            <person name="Taniguchi I."/>
            <person name="Nakamura K."/>
            <person name="Hayashi T."/>
            <person name="Katayama T."/>
            <person name="Uemura T."/>
            <person name="Hattori Y."/>
        </authorList>
    </citation>
    <scope>NUCLEOTIDE SEQUENCE [LARGE SCALE GENOMIC DNA]</scope>
    <source>
        <strain evidence="5 6">SB-73</strain>
    </source>
</reference>
<evidence type="ECO:0000313" key="5">
    <source>
        <dbReference type="EMBL" id="GMM49785.1"/>
    </source>
</evidence>
<accession>A0AAV5REI6</accession>
<comment type="caution">
    <text evidence="5">The sequence shown here is derived from an EMBL/GenBank/DDBJ whole genome shotgun (WGS) entry which is preliminary data.</text>
</comment>
<dbReference type="GO" id="GO:0008299">
    <property type="term" value="P:isoprenoid biosynthetic process"/>
    <property type="evidence" value="ECO:0007669"/>
    <property type="project" value="InterPro"/>
</dbReference>
<dbReference type="GO" id="GO:0046872">
    <property type="term" value="F:metal ion binding"/>
    <property type="evidence" value="ECO:0007669"/>
    <property type="project" value="UniProtKB-KW"/>
</dbReference>
<sequence>MPVSNSTESDELPHDSYSQSHLIHAPYLYLNKIPGKNFRAVFINKLNSIIKAPQADVDTIVEVISKLHTVSLLFDDVEDSAAMRRGQPSAHSIFGVPRTINSATLVLLETVKEFKLQMPQLESILLEELINLHRGQGMELHWRDSNICPSENEYLEMVRNKTAGLYRLAVRLLQACASEHSATTHDTEVVDLVPLADMFGIIYQIRDDWLNMLSSQYTDQKGMFEDLTEGKFSFLLVHAFAHNHESSNVLRSILLMRTTDVNIKKYAIEIIKNCGSVEYTENYLNDCYERTCAKIDALQLTNPQPLYEVLDAICDRKSL</sequence>
<keyword evidence="1 4" id="KW-0808">Transferase</keyword>
<dbReference type="InterPro" id="IPR033749">
    <property type="entry name" value="Polyprenyl_synt_CS"/>
</dbReference>
<keyword evidence="3" id="KW-0460">Magnesium</keyword>
<dbReference type="Proteomes" id="UP001362899">
    <property type="component" value="Unassembled WGS sequence"/>
</dbReference>
<gene>
    <name evidence="5" type="ORF">DASB73_007430</name>
</gene>
<dbReference type="SFLD" id="SFLDS00005">
    <property type="entry name" value="Isoprenoid_Synthase_Type_I"/>
    <property type="match status" value="1"/>
</dbReference>
<keyword evidence="2" id="KW-0479">Metal-binding</keyword>
<protein>
    <submittedName>
        <fullName evidence="5">Farnesyltranstransferase</fullName>
    </submittedName>
</protein>
<dbReference type="AlphaFoldDB" id="A0AAV5REI6"/>
<name>A0AAV5REI6_STABA</name>
<evidence type="ECO:0000256" key="1">
    <source>
        <dbReference type="ARBA" id="ARBA00022679"/>
    </source>
</evidence>